<feature type="chain" id="PRO_5003256183" description="3-keto-alpha-glucoside-1,2-lyase/3-keto-2-hydroxy-glucal hydratase domain-containing protein" evidence="1">
    <location>
        <begin position="25"/>
        <end position="235"/>
    </location>
</feature>
<evidence type="ECO:0000313" key="4">
    <source>
        <dbReference type="Proteomes" id="UP000006860"/>
    </source>
</evidence>
<evidence type="ECO:0000256" key="1">
    <source>
        <dbReference type="SAM" id="SignalP"/>
    </source>
</evidence>
<dbReference type="RefSeq" id="WP_013628113.1">
    <property type="nucleotide sequence ID" value="NC_015174.1"/>
</dbReference>
<feature type="signal peptide" evidence="1">
    <location>
        <begin position="1"/>
        <end position="24"/>
    </location>
</feature>
<evidence type="ECO:0000259" key="2">
    <source>
        <dbReference type="Pfam" id="PF06439"/>
    </source>
</evidence>
<dbReference type="InterPro" id="IPR010496">
    <property type="entry name" value="AL/BT2_dom"/>
</dbReference>
<name>F0SFH9_RUBBR</name>
<sequence>MKTRFASLLASCCLLALTAAPSLAEDKTEAKAKADKAPTKWISLFDGKSLDGWDITQFGSEAEVRAKDGYLELELGYPMTGVTITEEKFKKLPKINYEMQLEAKRHLGSDFFVGLTFPVNDKSCTLVMGGWGGGVVGISSLDGYDASENETTTYGTFKLGQWYKVRLKVTEKVIQVWLDGEQIIDADIEGKKIDTRIEVALSEPLGLASFETTSHIRNFKVRPLAEEELKADAEE</sequence>
<dbReference type="HOGENOM" id="CLU_102947_0_0_0"/>
<feature type="domain" description="3-keto-alpha-glucoside-1,2-lyase/3-keto-2-hydroxy-glucal hydratase" evidence="2">
    <location>
        <begin position="40"/>
        <end position="222"/>
    </location>
</feature>
<organism evidence="3 4">
    <name type="scientific">Rubinisphaera brasiliensis (strain ATCC 49424 / DSM 5305 / JCM 21570 / IAM 15109 / NBRC 103401 / IFAM 1448)</name>
    <name type="common">Planctomyces brasiliensis</name>
    <dbReference type="NCBI Taxonomy" id="756272"/>
    <lineage>
        <taxon>Bacteria</taxon>
        <taxon>Pseudomonadati</taxon>
        <taxon>Planctomycetota</taxon>
        <taxon>Planctomycetia</taxon>
        <taxon>Planctomycetales</taxon>
        <taxon>Planctomycetaceae</taxon>
        <taxon>Rubinisphaera</taxon>
    </lineage>
</organism>
<proteinExistence type="predicted"/>
<dbReference type="KEGG" id="pbs:Plabr_1776"/>
<reference evidence="4" key="1">
    <citation type="submission" date="2011-02" db="EMBL/GenBank/DDBJ databases">
        <title>The complete genome of Planctomyces brasiliensis DSM 5305.</title>
        <authorList>
            <person name="Lucas S."/>
            <person name="Copeland A."/>
            <person name="Lapidus A."/>
            <person name="Bruce D."/>
            <person name="Goodwin L."/>
            <person name="Pitluck S."/>
            <person name="Kyrpides N."/>
            <person name="Mavromatis K."/>
            <person name="Pagani I."/>
            <person name="Ivanova N."/>
            <person name="Ovchinnikova G."/>
            <person name="Lu M."/>
            <person name="Detter J.C."/>
            <person name="Han C."/>
            <person name="Land M."/>
            <person name="Hauser L."/>
            <person name="Markowitz V."/>
            <person name="Cheng J.-F."/>
            <person name="Hugenholtz P."/>
            <person name="Woyke T."/>
            <person name="Wu D."/>
            <person name="Tindall B."/>
            <person name="Pomrenke H.G."/>
            <person name="Brambilla E."/>
            <person name="Klenk H.-P."/>
            <person name="Eisen J.A."/>
        </authorList>
    </citation>
    <scope>NUCLEOTIDE SEQUENCE [LARGE SCALE GENOMIC DNA]</scope>
    <source>
        <strain evidence="4">ATCC 49424 / DSM 5305 / JCM 21570 / NBRC 103401 / IFAM 1448</strain>
    </source>
</reference>
<dbReference type="Proteomes" id="UP000006860">
    <property type="component" value="Chromosome"/>
</dbReference>
<accession>F0SFH9</accession>
<dbReference type="OrthoDB" id="282033at2"/>
<dbReference type="EMBL" id="CP002546">
    <property type="protein sequence ID" value="ADY59386.1"/>
    <property type="molecule type" value="Genomic_DNA"/>
</dbReference>
<dbReference type="AlphaFoldDB" id="F0SFH9"/>
<dbReference type="STRING" id="756272.Plabr_1776"/>
<dbReference type="Gene3D" id="2.60.120.560">
    <property type="entry name" value="Exo-inulinase, domain 1"/>
    <property type="match status" value="1"/>
</dbReference>
<protein>
    <recommendedName>
        <fullName evidence="2">3-keto-alpha-glucoside-1,2-lyase/3-keto-2-hydroxy-glucal hydratase domain-containing protein</fullName>
    </recommendedName>
</protein>
<evidence type="ECO:0000313" key="3">
    <source>
        <dbReference type="EMBL" id="ADY59386.1"/>
    </source>
</evidence>
<gene>
    <name evidence="3" type="ordered locus">Plabr_1776</name>
</gene>
<dbReference type="eggNOG" id="ENOG5031JP5">
    <property type="taxonomic scope" value="Bacteria"/>
</dbReference>
<keyword evidence="4" id="KW-1185">Reference proteome</keyword>
<dbReference type="Pfam" id="PF06439">
    <property type="entry name" value="3keto-disac_hyd"/>
    <property type="match status" value="1"/>
</dbReference>
<keyword evidence="1" id="KW-0732">Signal</keyword>
<dbReference type="GO" id="GO:0016787">
    <property type="term" value="F:hydrolase activity"/>
    <property type="evidence" value="ECO:0007669"/>
    <property type="project" value="InterPro"/>
</dbReference>